<dbReference type="EMBL" id="JBAMMX010000021">
    <property type="protein sequence ID" value="KAK6920301.1"/>
    <property type="molecule type" value="Genomic_DNA"/>
</dbReference>
<dbReference type="CDD" id="cd01958">
    <property type="entry name" value="HPS_like"/>
    <property type="match status" value="1"/>
</dbReference>
<dbReference type="Proteomes" id="UP001370490">
    <property type="component" value="Unassembled WGS sequence"/>
</dbReference>
<feature type="chain" id="PRO_5042973407" evidence="2">
    <location>
        <begin position="27"/>
        <end position="223"/>
    </location>
</feature>
<dbReference type="PANTHER" id="PTHR31731">
    <property type="match status" value="1"/>
</dbReference>
<keyword evidence="2" id="KW-0732">Signal</keyword>
<feature type="region of interest" description="Disordered" evidence="1">
    <location>
        <begin position="39"/>
        <end position="60"/>
    </location>
</feature>
<accession>A0AAN8UYE6</accession>
<name>A0AAN8UYE6_9MAGN</name>
<evidence type="ECO:0000256" key="2">
    <source>
        <dbReference type="SAM" id="SignalP"/>
    </source>
</evidence>
<dbReference type="InterPro" id="IPR036312">
    <property type="entry name" value="Bifun_inhib/LTP/seed_sf"/>
</dbReference>
<evidence type="ECO:0000313" key="5">
    <source>
        <dbReference type="Proteomes" id="UP001370490"/>
    </source>
</evidence>
<gene>
    <name evidence="4" type="ORF">RJ641_016205</name>
</gene>
<feature type="signal peptide" evidence="2">
    <location>
        <begin position="1"/>
        <end position="26"/>
    </location>
</feature>
<keyword evidence="5" id="KW-1185">Reference proteome</keyword>
<evidence type="ECO:0000256" key="1">
    <source>
        <dbReference type="SAM" id="MobiDB-lite"/>
    </source>
</evidence>
<reference evidence="4 5" key="1">
    <citation type="submission" date="2023-12" db="EMBL/GenBank/DDBJ databases">
        <title>A high-quality genome assembly for Dillenia turbinata (Dilleniales).</title>
        <authorList>
            <person name="Chanderbali A."/>
        </authorList>
    </citation>
    <scope>NUCLEOTIDE SEQUENCE [LARGE SCALE GENOMIC DNA]</scope>
    <source>
        <strain evidence="4">LSX21</strain>
        <tissue evidence="4">Leaf</tissue>
    </source>
</reference>
<dbReference type="Pfam" id="PF14547">
    <property type="entry name" value="Hydrophob_seed"/>
    <property type="match status" value="1"/>
</dbReference>
<dbReference type="AlphaFoldDB" id="A0AAN8UYE6"/>
<proteinExistence type="predicted"/>
<protein>
    <submittedName>
        <fullName evidence="4">Hydrophobic seed protein domain</fullName>
    </submittedName>
</protein>
<dbReference type="InterPro" id="IPR027923">
    <property type="entry name" value="Hydrophob_seed_dom"/>
</dbReference>
<evidence type="ECO:0000313" key="4">
    <source>
        <dbReference type="EMBL" id="KAK6920301.1"/>
    </source>
</evidence>
<dbReference type="InterPro" id="IPR051636">
    <property type="entry name" value="Plant_LTP/defense-related"/>
</dbReference>
<organism evidence="4 5">
    <name type="scientific">Dillenia turbinata</name>
    <dbReference type="NCBI Taxonomy" id="194707"/>
    <lineage>
        <taxon>Eukaryota</taxon>
        <taxon>Viridiplantae</taxon>
        <taxon>Streptophyta</taxon>
        <taxon>Embryophyta</taxon>
        <taxon>Tracheophyta</taxon>
        <taxon>Spermatophyta</taxon>
        <taxon>Magnoliopsida</taxon>
        <taxon>eudicotyledons</taxon>
        <taxon>Gunneridae</taxon>
        <taxon>Pentapetalae</taxon>
        <taxon>Dilleniales</taxon>
        <taxon>Dilleniaceae</taxon>
        <taxon>Dillenia</taxon>
    </lineage>
</organism>
<evidence type="ECO:0000259" key="3">
    <source>
        <dbReference type="Pfam" id="PF14547"/>
    </source>
</evidence>
<feature type="domain" description="Hydrophobic seed protein" evidence="3">
    <location>
        <begin position="62"/>
        <end position="138"/>
    </location>
</feature>
<sequence length="223" mass="23767">MASFSCSKALAFFILFNIAFFTCVSSDCVPCQPPPKPPSCPPPPMPPSHTPPAPPPKEATKCPKDTLKFGVCGSWLGLVHEVVGTPPSKECCALISGLADLEAAVCLCTAIKANVLGVLKVEVPVAISLIVNSCGKKFKSKLNATGTFKLMPKMLALMAVQRQTAASRSARPPSRLQQGAFAGQGTTCVELTTVKKRRLRLRSRAEVAKAFEVISRLVGLRLY</sequence>
<dbReference type="Gene3D" id="1.10.110.10">
    <property type="entry name" value="Plant lipid-transfer and hydrophobic proteins"/>
    <property type="match status" value="1"/>
</dbReference>
<comment type="caution">
    <text evidence="4">The sequence shown here is derived from an EMBL/GenBank/DDBJ whole genome shotgun (WGS) entry which is preliminary data.</text>
</comment>
<dbReference type="SUPFAM" id="SSF47699">
    <property type="entry name" value="Bifunctional inhibitor/lipid-transfer protein/seed storage 2S albumin"/>
    <property type="match status" value="1"/>
</dbReference>
<feature type="compositionally biased region" description="Pro residues" evidence="1">
    <location>
        <begin position="39"/>
        <end position="57"/>
    </location>
</feature>